<feature type="transmembrane region" description="Helical" evidence="1">
    <location>
        <begin position="99"/>
        <end position="121"/>
    </location>
</feature>
<sequence>MYNAHRASAIAQIVFYAPIVPITLYVGIRAWRYGPRMAWYPAMAFACALRSLEAESKSKKLFIGLTRGLLLGAVGLLGTAGGFTGDPEMADTQTTLFKIAYFEFVFVLLALVAMAVWLNFWRHDRIKDGQIIYIRWLLISSPFLCIRAVFGVISVFESAGANIGTSIWSPLFGRALLFSPMALLPEYIVLCVFVYLGIHRISTAERYGLIAQKRFFKRTDDIKSKGERGSTEMA</sequence>
<evidence type="ECO:0000259" key="2">
    <source>
        <dbReference type="Pfam" id="PF24800"/>
    </source>
</evidence>
<dbReference type="PANTHER" id="PTHR42109:SF2">
    <property type="entry name" value="INTEGRAL MEMBRANE PROTEIN"/>
    <property type="match status" value="1"/>
</dbReference>
<keyword evidence="1" id="KW-1133">Transmembrane helix</keyword>
<feature type="transmembrane region" description="Helical" evidence="1">
    <location>
        <begin position="61"/>
        <end position="79"/>
    </location>
</feature>
<feature type="transmembrane region" description="Helical" evidence="1">
    <location>
        <begin position="7"/>
        <end position="31"/>
    </location>
</feature>
<dbReference type="GeneID" id="92086924"/>
<comment type="caution">
    <text evidence="3">The sequence shown here is derived from an EMBL/GenBank/DDBJ whole genome shotgun (WGS) entry which is preliminary data.</text>
</comment>
<dbReference type="InterPro" id="IPR056119">
    <property type="entry name" value="DUF7702"/>
</dbReference>
<keyword evidence="1" id="KW-0812">Transmembrane</keyword>
<name>A0ABR1WWG5_9PEZI</name>
<evidence type="ECO:0000256" key="1">
    <source>
        <dbReference type="SAM" id="Phobius"/>
    </source>
</evidence>
<dbReference type="EMBL" id="JAQQWL010000002">
    <property type="protein sequence ID" value="KAK8087478.1"/>
    <property type="molecule type" value="Genomic_DNA"/>
</dbReference>
<gene>
    <name evidence="3" type="ORF">PG994_002452</name>
</gene>
<protein>
    <recommendedName>
        <fullName evidence="2">DUF7702 domain-containing protein</fullName>
    </recommendedName>
</protein>
<dbReference type="RefSeq" id="XP_066722002.1">
    <property type="nucleotide sequence ID" value="XM_066853861.1"/>
</dbReference>
<feature type="domain" description="DUF7702" evidence="2">
    <location>
        <begin position="68"/>
        <end position="198"/>
    </location>
</feature>
<organism evidence="3 4">
    <name type="scientific">Apiospora phragmitis</name>
    <dbReference type="NCBI Taxonomy" id="2905665"/>
    <lineage>
        <taxon>Eukaryota</taxon>
        <taxon>Fungi</taxon>
        <taxon>Dikarya</taxon>
        <taxon>Ascomycota</taxon>
        <taxon>Pezizomycotina</taxon>
        <taxon>Sordariomycetes</taxon>
        <taxon>Xylariomycetidae</taxon>
        <taxon>Amphisphaeriales</taxon>
        <taxon>Apiosporaceae</taxon>
        <taxon>Apiospora</taxon>
    </lineage>
</organism>
<feature type="transmembrane region" description="Helical" evidence="1">
    <location>
        <begin position="133"/>
        <end position="156"/>
    </location>
</feature>
<dbReference type="PANTHER" id="PTHR42109">
    <property type="entry name" value="UNPLACED GENOMIC SCAFFOLD UM_SCAF_CONTIG_1.265, WHOLE GENOME SHOTGUN SEQUENCE"/>
    <property type="match status" value="1"/>
</dbReference>
<accession>A0ABR1WWG5</accession>
<feature type="transmembrane region" description="Helical" evidence="1">
    <location>
        <begin position="176"/>
        <end position="198"/>
    </location>
</feature>
<keyword evidence="1" id="KW-0472">Membrane</keyword>
<dbReference type="Proteomes" id="UP001480595">
    <property type="component" value="Unassembled WGS sequence"/>
</dbReference>
<dbReference type="Pfam" id="PF24800">
    <property type="entry name" value="DUF7702"/>
    <property type="match status" value="1"/>
</dbReference>
<keyword evidence="4" id="KW-1185">Reference proteome</keyword>
<evidence type="ECO:0000313" key="4">
    <source>
        <dbReference type="Proteomes" id="UP001480595"/>
    </source>
</evidence>
<evidence type="ECO:0000313" key="3">
    <source>
        <dbReference type="EMBL" id="KAK8087478.1"/>
    </source>
</evidence>
<proteinExistence type="predicted"/>
<reference evidence="3 4" key="1">
    <citation type="submission" date="2023-01" db="EMBL/GenBank/DDBJ databases">
        <title>Analysis of 21 Apiospora genomes using comparative genomics revels a genus with tremendous synthesis potential of carbohydrate active enzymes and secondary metabolites.</title>
        <authorList>
            <person name="Sorensen T."/>
        </authorList>
    </citation>
    <scope>NUCLEOTIDE SEQUENCE [LARGE SCALE GENOMIC DNA]</scope>
    <source>
        <strain evidence="3 4">CBS 135458</strain>
    </source>
</reference>